<feature type="transmembrane region" description="Helical" evidence="6">
    <location>
        <begin position="278"/>
        <end position="296"/>
    </location>
</feature>
<proteinExistence type="inferred from homology"/>
<keyword evidence="7" id="KW-1185">Reference proteome</keyword>
<evidence type="ECO:0000256" key="6">
    <source>
        <dbReference type="RuleBase" id="RU368015"/>
    </source>
</evidence>
<feature type="transmembrane region" description="Helical" evidence="6">
    <location>
        <begin position="104"/>
        <end position="124"/>
    </location>
</feature>
<dbReference type="PANTHER" id="PTHR31376:SF2">
    <property type="entry name" value="PURINE PERMEASE 11-RELATED"/>
    <property type="match status" value="1"/>
</dbReference>
<organism evidence="7 8">
    <name type="scientific">Phoenix dactylifera</name>
    <name type="common">Date palm</name>
    <dbReference type="NCBI Taxonomy" id="42345"/>
    <lineage>
        <taxon>Eukaryota</taxon>
        <taxon>Viridiplantae</taxon>
        <taxon>Streptophyta</taxon>
        <taxon>Embryophyta</taxon>
        <taxon>Tracheophyta</taxon>
        <taxon>Spermatophyta</taxon>
        <taxon>Magnoliopsida</taxon>
        <taxon>Liliopsida</taxon>
        <taxon>Arecaceae</taxon>
        <taxon>Coryphoideae</taxon>
        <taxon>Phoeniceae</taxon>
        <taxon>Phoenix</taxon>
    </lineage>
</organism>
<dbReference type="GeneID" id="103698770"/>
<name>A0A8B8J0H1_PHODC</name>
<sequence>MSNHELSSSHHSISALLSHRSIICSLNILYLGFTCKLHTGKLLQEIVQKQKLLQELCPHQTNLASADLSFLRPTPSLARITLIYFSLGLMMACDDLMYSYGLSYLLVSTFSLICATQLAFHAISSYFLNWQKFTDLILNSVVLLTFSAALLVVSSNSKYSDESEHNYALGFVLTMGASATFSLVLSLMQLTFQKVQKRKTFAVVLEMQIYGNTVVACVSVVGLLASGEWRSLKGEMEVYGSRRVSYVMTLVWIAVSWQVASVATVGLIFVVSSLFSNVISTLSLPVVPIFAVIFFHDKLDGVKVVAMLIV</sequence>
<comment type="caution">
    <text evidence="6">Lacks conserved residue(s) required for the propagation of feature annotation.</text>
</comment>
<keyword evidence="3 6" id="KW-0812">Transmembrane</keyword>
<dbReference type="InterPro" id="IPR030182">
    <property type="entry name" value="PUP_plant"/>
</dbReference>
<dbReference type="KEGG" id="pda:103698770"/>
<feature type="transmembrane region" description="Helical" evidence="6">
    <location>
        <begin position="136"/>
        <end position="155"/>
    </location>
</feature>
<keyword evidence="2 6" id="KW-0813">Transport</keyword>
<evidence type="ECO:0000256" key="5">
    <source>
        <dbReference type="ARBA" id="ARBA00023136"/>
    </source>
</evidence>
<evidence type="ECO:0000256" key="4">
    <source>
        <dbReference type="ARBA" id="ARBA00022989"/>
    </source>
</evidence>
<reference evidence="7" key="1">
    <citation type="journal article" date="2019" name="Nat. Commun.">
        <title>Genome-wide association mapping of date palm fruit traits.</title>
        <authorList>
            <person name="Hazzouri K.M."/>
            <person name="Gros-Balthazard M."/>
            <person name="Flowers J.M."/>
            <person name="Copetti D."/>
            <person name="Lemansour A."/>
            <person name="Lebrun M."/>
            <person name="Masmoudi K."/>
            <person name="Ferrand S."/>
            <person name="Dhar M.I."/>
            <person name="Fresquez Z.A."/>
            <person name="Rosas U."/>
            <person name="Zhang J."/>
            <person name="Talag J."/>
            <person name="Lee S."/>
            <person name="Kudrna D."/>
            <person name="Powell R.F."/>
            <person name="Leitch I.J."/>
            <person name="Krueger R.R."/>
            <person name="Wing R.A."/>
            <person name="Amiri K.M.A."/>
            <person name="Purugganan M.D."/>
        </authorList>
    </citation>
    <scope>NUCLEOTIDE SEQUENCE [LARGE SCALE GENOMIC DNA]</scope>
    <source>
        <strain evidence="7">cv. Khalas</strain>
    </source>
</reference>
<keyword evidence="4 6" id="KW-1133">Transmembrane helix</keyword>
<dbReference type="RefSeq" id="XP_026657505.2">
    <property type="nucleotide sequence ID" value="XM_026801704.2"/>
</dbReference>
<evidence type="ECO:0000313" key="8">
    <source>
        <dbReference type="RefSeq" id="XP_026657505.2"/>
    </source>
</evidence>
<dbReference type="AlphaFoldDB" id="A0A8B8J0H1"/>
<evidence type="ECO:0000256" key="3">
    <source>
        <dbReference type="ARBA" id="ARBA00022692"/>
    </source>
</evidence>
<gene>
    <name evidence="8" type="primary">LOC103698770</name>
</gene>
<dbReference type="GO" id="GO:0015211">
    <property type="term" value="F:purine nucleoside transmembrane transporter activity"/>
    <property type="evidence" value="ECO:0007669"/>
    <property type="project" value="UniProtKB-UniRule"/>
</dbReference>
<dbReference type="PANTHER" id="PTHR31376">
    <property type="entry name" value="OS09G0467300 PROTEIN-RELATED"/>
    <property type="match status" value="1"/>
</dbReference>
<evidence type="ECO:0000256" key="1">
    <source>
        <dbReference type="ARBA" id="ARBA00006213"/>
    </source>
</evidence>
<feature type="transmembrane region" description="Helical" evidence="6">
    <location>
        <begin position="209"/>
        <end position="226"/>
    </location>
</feature>
<dbReference type="GO" id="GO:0005345">
    <property type="term" value="F:purine nucleobase transmembrane transporter activity"/>
    <property type="evidence" value="ECO:0007669"/>
    <property type="project" value="UniProtKB-UniRule"/>
</dbReference>
<dbReference type="GO" id="GO:0016020">
    <property type="term" value="C:membrane"/>
    <property type="evidence" value="ECO:0007669"/>
    <property type="project" value="UniProtKB-SubCell"/>
</dbReference>
<dbReference type="Proteomes" id="UP000228380">
    <property type="component" value="Chromosome 2"/>
</dbReference>
<dbReference type="Pfam" id="PF16913">
    <property type="entry name" value="PUNUT"/>
    <property type="match status" value="1"/>
</dbReference>
<comment type="similarity">
    <text evidence="1 6">Belongs to the purine permeases (TC 2.A.7.14) family.</text>
</comment>
<protein>
    <recommendedName>
        <fullName evidence="6">Probable purine permease</fullName>
    </recommendedName>
</protein>
<feature type="transmembrane region" description="Helical" evidence="6">
    <location>
        <begin position="246"/>
        <end position="271"/>
    </location>
</feature>
<keyword evidence="5 6" id="KW-0472">Membrane</keyword>
<reference evidence="8" key="2">
    <citation type="submission" date="2025-08" db="UniProtKB">
        <authorList>
            <consortium name="RefSeq"/>
        </authorList>
    </citation>
    <scope>IDENTIFICATION</scope>
    <source>
        <tissue evidence="8">Young leaves</tissue>
    </source>
</reference>
<feature type="transmembrane region" description="Helical" evidence="6">
    <location>
        <begin position="167"/>
        <end position="188"/>
    </location>
</feature>
<dbReference type="OrthoDB" id="1907510at2759"/>
<evidence type="ECO:0000313" key="7">
    <source>
        <dbReference type="Proteomes" id="UP000228380"/>
    </source>
</evidence>
<evidence type="ECO:0000256" key="2">
    <source>
        <dbReference type="ARBA" id="ARBA00022448"/>
    </source>
</evidence>
<accession>A0A8B8J0H1</accession>
<comment type="subcellular location">
    <subcellularLocation>
        <location evidence="6">Membrane</location>
        <topology evidence="6">Multi-pass membrane protein</topology>
    </subcellularLocation>
</comment>